<feature type="region of interest" description="Disordered" evidence="1">
    <location>
        <begin position="33"/>
        <end position="53"/>
    </location>
</feature>
<feature type="region of interest" description="Disordered" evidence="1">
    <location>
        <begin position="122"/>
        <end position="165"/>
    </location>
</feature>
<evidence type="ECO:0000313" key="2">
    <source>
        <dbReference type="EMBL" id="JAD52884.1"/>
    </source>
</evidence>
<feature type="compositionally biased region" description="Polar residues" evidence="1">
    <location>
        <begin position="122"/>
        <end position="133"/>
    </location>
</feature>
<sequence length="165" mass="18243">MGFRQRPPHRTRWRSSPHWGPPCLSAPHAGSYLAAHRPDKGAPQSDGEAPTSLRPHCRRAIAVVFTARGHWKAEGVLLGALWAYPSKNHLDFWGPTAEWQDPHIPPPWQPVVAAPASHNGYTNLRRLNQSPDQSHGPMHAFISPQPHRGSPHCGGRRTTPQATLS</sequence>
<evidence type="ECO:0000256" key="1">
    <source>
        <dbReference type="SAM" id="MobiDB-lite"/>
    </source>
</evidence>
<accession>A0A0A9AMD7</accession>
<reference evidence="2" key="2">
    <citation type="journal article" date="2015" name="Data Brief">
        <title>Shoot transcriptome of the giant reed, Arundo donax.</title>
        <authorList>
            <person name="Barrero R.A."/>
            <person name="Guerrero F.D."/>
            <person name="Moolhuijzen P."/>
            <person name="Goolsby J.A."/>
            <person name="Tidwell J."/>
            <person name="Bellgard S.E."/>
            <person name="Bellgard M.I."/>
        </authorList>
    </citation>
    <scope>NUCLEOTIDE SEQUENCE</scope>
    <source>
        <tissue evidence="2">Shoot tissue taken approximately 20 cm above the soil surface</tissue>
    </source>
</reference>
<dbReference type="AlphaFoldDB" id="A0A0A9AMD7"/>
<reference evidence="2" key="1">
    <citation type="submission" date="2014-09" db="EMBL/GenBank/DDBJ databases">
        <authorList>
            <person name="Magalhaes I.L.F."/>
            <person name="Oliveira U."/>
            <person name="Santos F.R."/>
            <person name="Vidigal T.H.D.A."/>
            <person name="Brescovit A.D."/>
            <person name="Santos A.J."/>
        </authorList>
    </citation>
    <scope>NUCLEOTIDE SEQUENCE</scope>
    <source>
        <tissue evidence="2">Shoot tissue taken approximately 20 cm above the soil surface</tissue>
    </source>
</reference>
<name>A0A0A9AMD7_ARUDO</name>
<organism evidence="2">
    <name type="scientific">Arundo donax</name>
    <name type="common">Giant reed</name>
    <name type="synonym">Donax arundinaceus</name>
    <dbReference type="NCBI Taxonomy" id="35708"/>
    <lineage>
        <taxon>Eukaryota</taxon>
        <taxon>Viridiplantae</taxon>
        <taxon>Streptophyta</taxon>
        <taxon>Embryophyta</taxon>
        <taxon>Tracheophyta</taxon>
        <taxon>Spermatophyta</taxon>
        <taxon>Magnoliopsida</taxon>
        <taxon>Liliopsida</taxon>
        <taxon>Poales</taxon>
        <taxon>Poaceae</taxon>
        <taxon>PACMAD clade</taxon>
        <taxon>Arundinoideae</taxon>
        <taxon>Arundineae</taxon>
        <taxon>Arundo</taxon>
    </lineage>
</organism>
<dbReference type="EMBL" id="GBRH01245011">
    <property type="protein sequence ID" value="JAD52884.1"/>
    <property type="molecule type" value="Transcribed_RNA"/>
</dbReference>
<feature type="region of interest" description="Disordered" evidence="1">
    <location>
        <begin position="1"/>
        <end position="21"/>
    </location>
</feature>
<feature type="compositionally biased region" description="Basic residues" evidence="1">
    <location>
        <begin position="1"/>
        <end position="15"/>
    </location>
</feature>
<proteinExistence type="predicted"/>
<protein>
    <submittedName>
        <fullName evidence="2">Uncharacterized protein</fullName>
    </submittedName>
</protein>